<dbReference type="InterPro" id="IPR025777">
    <property type="entry name" value="GMPS_ATP_PPase_dom"/>
</dbReference>
<evidence type="ECO:0000256" key="5">
    <source>
        <dbReference type="ARBA" id="ARBA00022741"/>
    </source>
</evidence>
<dbReference type="InterPro" id="IPR022310">
    <property type="entry name" value="NAD/GMP_synthase"/>
</dbReference>
<dbReference type="NCBIfam" id="TIGR00884">
    <property type="entry name" value="guaA_Cterm"/>
    <property type="match status" value="1"/>
</dbReference>
<organism evidence="12 13">
    <name type="scientific">Theileria equi strain WA</name>
    <dbReference type="NCBI Taxonomy" id="1537102"/>
    <lineage>
        <taxon>Eukaryota</taxon>
        <taxon>Sar</taxon>
        <taxon>Alveolata</taxon>
        <taxon>Apicomplexa</taxon>
        <taxon>Aconoidasida</taxon>
        <taxon>Piroplasmida</taxon>
        <taxon>Theileriidae</taxon>
        <taxon>Theileria</taxon>
    </lineage>
</organism>
<dbReference type="PROSITE" id="PS51553">
    <property type="entry name" value="GMPS_ATP_PPASE"/>
    <property type="match status" value="1"/>
</dbReference>
<dbReference type="EC" id="6.3.5.2" evidence="2"/>
<dbReference type="GO" id="GO:0005829">
    <property type="term" value="C:cytosol"/>
    <property type="evidence" value="ECO:0007669"/>
    <property type="project" value="TreeGrafter"/>
</dbReference>
<dbReference type="Gene3D" id="3.30.300.10">
    <property type="match status" value="1"/>
</dbReference>
<keyword evidence="4 12" id="KW-0436">Ligase</keyword>
<keyword evidence="5 10" id="KW-0547">Nucleotide-binding</keyword>
<dbReference type="GO" id="GO:0005524">
    <property type="term" value="F:ATP binding"/>
    <property type="evidence" value="ECO:0007669"/>
    <property type="project" value="UniProtKB-UniRule"/>
</dbReference>
<feature type="binding site" evidence="10">
    <location>
        <begin position="230"/>
        <end position="236"/>
    </location>
    <ligand>
        <name>ATP</name>
        <dbReference type="ChEBI" id="CHEBI:30616"/>
    </ligand>
</feature>
<dbReference type="Pfam" id="PF02540">
    <property type="entry name" value="NAD_synthase"/>
    <property type="match status" value="1"/>
</dbReference>
<dbReference type="InterPro" id="IPR029062">
    <property type="entry name" value="Class_I_gatase-like"/>
</dbReference>
<dbReference type="GO" id="GO:0003921">
    <property type="term" value="F:GMP synthase activity"/>
    <property type="evidence" value="ECO:0007669"/>
    <property type="project" value="InterPro"/>
</dbReference>
<keyword evidence="6 10" id="KW-0332">GMP biosynthesis</keyword>
<dbReference type="STRING" id="1537102.L1LEW5"/>
<dbReference type="VEuPathDB" id="PiroplasmaDB:BEWA_040250"/>
<protein>
    <recommendedName>
        <fullName evidence="3">GMP synthase [glutamine-hydrolyzing]</fullName>
        <ecNumber evidence="2">6.3.5.2</ecNumber>
    </recommendedName>
    <alternativeName>
        <fullName evidence="9">Glutamine amidotransferase</fullName>
    </alternativeName>
</protein>
<evidence type="ECO:0000313" key="12">
    <source>
        <dbReference type="EMBL" id="EKX73987.1"/>
    </source>
</evidence>
<dbReference type="OrthoDB" id="1724632at2759"/>
<dbReference type="Pfam" id="PF00958">
    <property type="entry name" value="GMP_synt_C"/>
    <property type="match status" value="1"/>
</dbReference>
<dbReference type="InterPro" id="IPR001674">
    <property type="entry name" value="GMP_synth_C"/>
</dbReference>
<dbReference type="Gene3D" id="3.40.50.880">
    <property type="match status" value="1"/>
</dbReference>
<dbReference type="RefSeq" id="XP_004833439.1">
    <property type="nucleotide sequence ID" value="XM_004833382.1"/>
</dbReference>
<dbReference type="PANTHER" id="PTHR11922">
    <property type="entry name" value="GMP SYNTHASE-RELATED"/>
    <property type="match status" value="1"/>
</dbReference>
<gene>
    <name evidence="12" type="ORF">BEWA_040250</name>
</gene>
<keyword evidence="7 10" id="KW-0658">Purine biosynthesis</keyword>
<proteinExistence type="predicted"/>
<evidence type="ECO:0000256" key="9">
    <source>
        <dbReference type="ARBA" id="ARBA00031356"/>
    </source>
</evidence>
<dbReference type="UniPathway" id="UPA00189">
    <property type="reaction ID" value="UER00296"/>
</dbReference>
<dbReference type="AlphaFoldDB" id="L1LEW5"/>
<evidence type="ECO:0000256" key="3">
    <source>
        <dbReference type="ARBA" id="ARBA00021562"/>
    </source>
</evidence>
<dbReference type="SUPFAM" id="SSF52402">
    <property type="entry name" value="Adenine nucleotide alpha hydrolases-like"/>
    <property type="match status" value="1"/>
</dbReference>
<dbReference type="FunFam" id="3.30.300.10:FF:000002">
    <property type="entry name" value="GMP synthase [glutamine-hydrolyzing]"/>
    <property type="match status" value="1"/>
</dbReference>
<reference evidence="12 13" key="1">
    <citation type="journal article" date="2012" name="BMC Genomics">
        <title>Comparative genomic analysis and phylogenetic position of Theileria equi.</title>
        <authorList>
            <person name="Kappmeyer L.S."/>
            <person name="Thiagarajan M."/>
            <person name="Herndon D.R."/>
            <person name="Ramsay J.D."/>
            <person name="Caler E."/>
            <person name="Djikeng A."/>
            <person name="Gillespie J.J."/>
            <person name="Lau A.O."/>
            <person name="Roalson E.H."/>
            <person name="Silva J.C."/>
            <person name="Silva M.G."/>
            <person name="Suarez C.E."/>
            <person name="Ueti M.W."/>
            <person name="Nene V.M."/>
            <person name="Mealey R.H."/>
            <person name="Knowles D.P."/>
            <person name="Brayton K.A."/>
        </authorList>
    </citation>
    <scope>NUCLEOTIDE SEQUENCE [LARGE SCALE GENOMIC DNA]</scope>
    <source>
        <strain evidence="12 13">WA</strain>
    </source>
</reference>
<evidence type="ECO:0000313" key="13">
    <source>
        <dbReference type="Proteomes" id="UP000031512"/>
    </source>
</evidence>
<dbReference type="eggNOG" id="KOG1622">
    <property type="taxonomic scope" value="Eukaryota"/>
</dbReference>
<evidence type="ECO:0000256" key="4">
    <source>
        <dbReference type="ARBA" id="ARBA00022598"/>
    </source>
</evidence>
<evidence type="ECO:0000256" key="2">
    <source>
        <dbReference type="ARBA" id="ARBA00012746"/>
    </source>
</evidence>
<evidence type="ECO:0000256" key="10">
    <source>
        <dbReference type="PROSITE-ProRule" id="PRU00886"/>
    </source>
</evidence>
<evidence type="ECO:0000259" key="11">
    <source>
        <dbReference type="PROSITE" id="PS51553"/>
    </source>
</evidence>
<accession>L1LEW5</accession>
<keyword evidence="8 10" id="KW-0067">ATP-binding</keyword>
<dbReference type="GeneID" id="15807435"/>
<keyword evidence="13" id="KW-1185">Reference proteome</keyword>
<evidence type="ECO:0000256" key="6">
    <source>
        <dbReference type="ARBA" id="ARBA00022749"/>
    </source>
</evidence>
<dbReference type="InterPro" id="IPR017926">
    <property type="entry name" value="GATASE"/>
</dbReference>
<dbReference type="NCBIfam" id="NF000848">
    <property type="entry name" value="PRK00074.1"/>
    <property type="match status" value="1"/>
</dbReference>
<dbReference type="SUPFAM" id="SSF54810">
    <property type="entry name" value="GMP synthetase C-terminal dimerisation domain"/>
    <property type="match status" value="1"/>
</dbReference>
<evidence type="ECO:0000256" key="7">
    <source>
        <dbReference type="ARBA" id="ARBA00022755"/>
    </source>
</evidence>
<dbReference type="Proteomes" id="UP000031512">
    <property type="component" value="Unassembled WGS sequence"/>
</dbReference>
<dbReference type="EMBL" id="ACOU01000002">
    <property type="protein sequence ID" value="EKX73987.1"/>
    <property type="molecule type" value="Genomic_DNA"/>
</dbReference>
<dbReference type="Gene3D" id="3.40.50.620">
    <property type="entry name" value="HUPs"/>
    <property type="match status" value="1"/>
</dbReference>
<dbReference type="KEGG" id="beq:BEWA_040250"/>
<dbReference type="CDD" id="cd01997">
    <property type="entry name" value="GMP_synthase_C"/>
    <property type="match status" value="1"/>
</dbReference>
<evidence type="ECO:0000256" key="1">
    <source>
        <dbReference type="ARBA" id="ARBA00005153"/>
    </source>
</evidence>
<evidence type="ECO:0000256" key="8">
    <source>
        <dbReference type="ARBA" id="ARBA00022840"/>
    </source>
</evidence>
<dbReference type="InterPro" id="IPR014729">
    <property type="entry name" value="Rossmann-like_a/b/a_fold"/>
</dbReference>
<dbReference type="PANTHER" id="PTHR11922:SF2">
    <property type="entry name" value="GMP SYNTHASE [GLUTAMINE-HYDROLYZING]"/>
    <property type="match status" value="1"/>
</dbReference>
<feature type="domain" description="GMPS ATP-PPase" evidence="11">
    <location>
        <begin position="202"/>
        <end position="398"/>
    </location>
</feature>
<sequence length="522" mass="57281">MAAPDSFVLLLDFGCTFSGALIRLVRELGVRCELQAIESFKGLPEPAPAGVLLCGGTESVFDADVVHLDMSLFDACKAKGVPVLGISYGMMVACKAFGGKVVKGKETEYKVVDFTLGAADVLFEGLPQVFKVHANTNDELHALPAGFKALGTAAGLEGVVAAVHPDHKLWVVYFHPESSDSEHGHALLSNFLYKVCKCDKSWTMELYYESEMKKIKEQCGSDKVVVAGLSGGVDSTVCAAMVHSVIGNRFHGIMVNTGLMRFNETNCCFKRLTNEIPGLQVTIRDSSAVFFRELAGVTDPEQKRKIIGRVYIEEFDAAIKELGFSPANCLLLQGTIYPDILESELNRRNKLPVKSHHNVGGLPDKLDYELIEPVRYLFKEEVRALGRLLKLSDYTCTRPPFPGPGLGVRVIGELTPERVEVVRQADKITRDEIEKAGVKVSQALCVFLPTIRSTGIVHGKRVHGHTVVLRIINTVDFVTAKWAKLDHDLLERISTRITSEVAGVNRVCLDITNKGPATIEWE</sequence>
<dbReference type="SUPFAM" id="SSF52317">
    <property type="entry name" value="Class I glutamine amidotransferase-like"/>
    <property type="match status" value="1"/>
</dbReference>
<dbReference type="PROSITE" id="PS51273">
    <property type="entry name" value="GATASE_TYPE_1"/>
    <property type="match status" value="1"/>
</dbReference>
<dbReference type="Pfam" id="PF00117">
    <property type="entry name" value="GATase"/>
    <property type="match status" value="1"/>
</dbReference>
<comment type="caution">
    <text evidence="12">The sequence shown here is derived from an EMBL/GenBank/DDBJ whole genome shotgun (WGS) entry which is preliminary data.</text>
</comment>
<comment type="pathway">
    <text evidence="1">Purine metabolism; GMP biosynthesis; GMP from XMP (L-Gln route): step 1/1.</text>
</comment>
<name>L1LEW5_THEEQ</name>